<dbReference type="InterPro" id="IPR052374">
    <property type="entry name" value="SERAC1"/>
</dbReference>
<sequence length="185" mass="20261">MIIIALAGLGGRAFGSFKERDGEHMWLRDDLPYDLTPPSNERPMARIMTYGYKSVIRALRSLAEGPTTRPIVLIAYSLGGIIVKQALIILAKSKLIEDSKLLQAVYAIAFFGVPHLGMDIGSLVAMTGNAPSRSMVESLSRDNSRILSYLQREFVDVLGPEGKSEVVCLYEDMLSPTGILDNKGE</sequence>
<keyword evidence="10" id="KW-1185">Reference proteome</keyword>
<dbReference type="AlphaFoldDB" id="A0A9P7GTL2"/>
<keyword evidence="5" id="KW-0256">Endoplasmic reticulum</keyword>
<comment type="subcellular location">
    <subcellularLocation>
        <location evidence="2">Endoplasmic reticulum</location>
    </subcellularLocation>
    <subcellularLocation>
        <location evidence="3">Membrane</location>
    </subcellularLocation>
    <subcellularLocation>
        <location evidence="1">Mitochondrion</location>
    </subcellularLocation>
</comment>
<dbReference type="Gene3D" id="3.40.50.1820">
    <property type="entry name" value="alpha/beta hydrolase"/>
    <property type="match status" value="1"/>
</dbReference>
<reference evidence="9" key="1">
    <citation type="submission" date="2021-04" db="EMBL/GenBank/DDBJ databases">
        <title>Draft genome of Fusarium avenaceum strain F156N33, isolated from an atmospheric sample in Virginia.</title>
        <authorList>
            <person name="Yang S."/>
            <person name="Vinatzer B.A."/>
            <person name="Coleman J."/>
        </authorList>
    </citation>
    <scope>NUCLEOTIDE SEQUENCE</scope>
    <source>
        <strain evidence="9">F156N33</strain>
    </source>
</reference>
<dbReference type="PANTHER" id="PTHR48182">
    <property type="entry name" value="PROTEIN SERAC1"/>
    <property type="match status" value="1"/>
</dbReference>
<evidence type="ECO:0000259" key="8">
    <source>
        <dbReference type="Pfam" id="PF05057"/>
    </source>
</evidence>
<dbReference type="GO" id="GO:0005739">
    <property type="term" value="C:mitochondrion"/>
    <property type="evidence" value="ECO:0007669"/>
    <property type="project" value="UniProtKB-SubCell"/>
</dbReference>
<dbReference type="GO" id="GO:0005783">
    <property type="term" value="C:endoplasmic reticulum"/>
    <property type="evidence" value="ECO:0007669"/>
    <property type="project" value="UniProtKB-SubCell"/>
</dbReference>
<comment type="similarity">
    <text evidence="4">Belongs to the putative lipase ROG1 family.</text>
</comment>
<dbReference type="InterPro" id="IPR029058">
    <property type="entry name" value="AB_hydrolase_fold"/>
</dbReference>
<evidence type="ECO:0000256" key="6">
    <source>
        <dbReference type="ARBA" id="ARBA00023128"/>
    </source>
</evidence>
<accession>A0A9P7GTL2</accession>
<dbReference type="SUPFAM" id="SSF53474">
    <property type="entry name" value="alpha/beta-Hydrolases"/>
    <property type="match status" value="1"/>
</dbReference>
<evidence type="ECO:0000256" key="3">
    <source>
        <dbReference type="ARBA" id="ARBA00004370"/>
    </source>
</evidence>
<comment type="caution">
    <text evidence="9">The sequence shown here is derived from an EMBL/GenBank/DDBJ whole genome shotgun (WGS) entry which is preliminary data.</text>
</comment>
<feature type="domain" description="DUF676" evidence="8">
    <location>
        <begin position="68"/>
        <end position="119"/>
    </location>
</feature>
<keyword evidence="7" id="KW-0472">Membrane</keyword>
<evidence type="ECO:0000313" key="9">
    <source>
        <dbReference type="EMBL" id="KAG5655130.1"/>
    </source>
</evidence>
<dbReference type="GO" id="GO:0016020">
    <property type="term" value="C:membrane"/>
    <property type="evidence" value="ECO:0007669"/>
    <property type="project" value="UniProtKB-SubCell"/>
</dbReference>
<protein>
    <recommendedName>
        <fullName evidence="8">DUF676 domain-containing protein</fullName>
    </recommendedName>
</protein>
<evidence type="ECO:0000256" key="7">
    <source>
        <dbReference type="ARBA" id="ARBA00023136"/>
    </source>
</evidence>
<name>A0A9P7GTL2_9HYPO</name>
<evidence type="ECO:0000256" key="1">
    <source>
        <dbReference type="ARBA" id="ARBA00004173"/>
    </source>
</evidence>
<dbReference type="Pfam" id="PF05057">
    <property type="entry name" value="DUF676"/>
    <property type="match status" value="1"/>
</dbReference>
<evidence type="ECO:0000256" key="5">
    <source>
        <dbReference type="ARBA" id="ARBA00022824"/>
    </source>
</evidence>
<gene>
    <name evidence="9" type="ORF">KAF25_001903</name>
</gene>
<organism evidence="9 10">
    <name type="scientific">Fusarium avenaceum</name>
    <dbReference type="NCBI Taxonomy" id="40199"/>
    <lineage>
        <taxon>Eukaryota</taxon>
        <taxon>Fungi</taxon>
        <taxon>Dikarya</taxon>
        <taxon>Ascomycota</taxon>
        <taxon>Pezizomycotina</taxon>
        <taxon>Sordariomycetes</taxon>
        <taxon>Hypocreomycetidae</taxon>
        <taxon>Hypocreales</taxon>
        <taxon>Nectriaceae</taxon>
        <taxon>Fusarium</taxon>
        <taxon>Fusarium tricinctum species complex</taxon>
    </lineage>
</organism>
<dbReference type="PANTHER" id="PTHR48182:SF2">
    <property type="entry name" value="PROTEIN SERAC1"/>
    <property type="match status" value="1"/>
</dbReference>
<keyword evidence="6" id="KW-0496">Mitochondrion</keyword>
<proteinExistence type="inferred from homology"/>
<evidence type="ECO:0000313" key="10">
    <source>
        <dbReference type="Proteomes" id="UP000782241"/>
    </source>
</evidence>
<dbReference type="Proteomes" id="UP000782241">
    <property type="component" value="Unassembled WGS sequence"/>
</dbReference>
<dbReference type="InterPro" id="IPR007751">
    <property type="entry name" value="DUF676_lipase-like"/>
</dbReference>
<evidence type="ECO:0000256" key="2">
    <source>
        <dbReference type="ARBA" id="ARBA00004240"/>
    </source>
</evidence>
<dbReference type="EMBL" id="JAGPUO010000035">
    <property type="protein sequence ID" value="KAG5655130.1"/>
    <property type="molecule type" value="Genomic_DNA"/>
</dbReference>
<evidence type="ECO:0000256" key="4">
    <source>
        <dbReference type="ARBA" id="ARBA00007920"/>
    </source>
</evidence>